<feature type="compositionally biased region" description="Polar residues" evidence="4">
    <location>
        <begin position="103"/>
        <end position="121"/>
    </location>
</feature>
<reference evidence="7" key="1">
    <citation type="submission" date="2017-02" db="EMBL/GenBank/DDBJ databases">
        <title>Delineation of Paenibacillus larvae strains originating from foulbrood outbreaks.</title>
        <authorList>
            <person name="Beims H."/>
            <person name="Bunk B."/>
            <person name="Sproeer C."/>
            <person name="Mohr K.I."/>
            <person name="Pradella S."/>
            <person name="Guenther G."/>
            <person name="Rohde M."/>
            <person name="von der Ohe W."/>
            <person name="Steinert M."/>
        </authorList>
    </citation>
    <scope>NUCLEOTIDE SEQUENCE [LARGE SCALE GENOMIC DNA]</scope>
    <source>
        <strain evidence="7">Eric_III</strain>
        <plasmid evidence="7">Plasmid unnamed2</plasmid>
    </source>
</reference>
<dbReference type="Pfam" id="PF13614">
    <property type="entry name" value="AAA_31"/>
    <property type="match status" value="1"/>
</dbReference>
<evidence type="ECO:0000256" key="1">
    <source>
        <dbReference type="ARBA" id="ARBA00022741"/>
    </source>
</evidence>
<gene>
    <name evidence="6" type="ORF">ERICIII_04918</name>
</gene>
<dbReference type="GO" id="GO:0051782">
    <property type="term" value="P:negative regulation of cell division"/>
    <property type="evidence" value="ECO:0007669"/>
    <property type="project" value="TreeGrafter"/>
</dbReference>
<protein>
    <submittedName>
        <fullName evidence="6">Helicase/secretion neighborhood CpaE-like protein</fullName>
    </submittedName>
</protein>
<dbReference type="Gene3D" id="3.40.50.300">
    <property type="entry name" value="P-loop containing nucleotide triphosphate hydrolases"/>
    <property type="match status" value="1"/>
</dbReference>
<keyword evidence="3" id="KW-0175">Coiled coil</keyword>
<keyword evidence="1" id="KW-0547">Nucleotide-binding</keyword>
<feature type="domain" description="AAA" evidence="5">
    <location>
        <begin position="233"/>
        <end position="380"/>
    </location>
</feature>
<evidence type="ECO:0000256" key="2">
    <source>
        <dbReference type="ARBA" id="ARBA00022840"/>
    </source>
</evidence>
<organism evidence="6 7">
    <name type="scientific">Paenibacillus larvae subsp. larvae</name>
    <dbReference type="NCBI Taxonomy" id="147375"/>
    <lineage>
        <taxon>Bacteria</taxon>
        <taxon>Bacillati</taxon>
        <taxon>Bacillota</taxon>
        <taxon>Bacilli</taxon>
        <taxon>Bacillales</taxon>
        <taxon>Paenibacillaceae</taxon>
        <taxon>Paenibacillus</taxon>
    </lineage>
</organism>
<dbReference type="EMBL" id="CP019657">
    <property type="protein sequence ID" value="AVF28920.1"/>
    <property type="molecule type" value="Genomic_DNA"/>
</dbReference>
<feature type="coiled-coil region" evidence="3">
    <location>
        <begin position="170"/>
        <end position="204"/>
    </location>
</feature>
<keyword evidence="6" id="KW-0347">Helicase</keyword>
<keyword evidence="6" id="KW-0378">Hydrolase</keyword>
<evidence type="ECO:0000313" key="6">
    <source>
        <dbReference type="EMBL" id="AVF28920.1"/>
    </source>
</evidence>
<dbReference type="PANTHER" id="PTHR43384:SF6">
    <property type="entry name" value="SEPTUM SITE-DETERMINING PROTEIN MIND HOMOLOG, CHLOROPLASTIC"/>
    <property type="match status" value="1"/>
</dbReference>
<dbReference type="PANTHER" id="PTHR43384">
    <property type="entry name" value="SEPTUM SITE-DETERMINING PROTEIN MIND HOMOLOG, CHLOROPLASTIC-RELATED"/>
    <property type="match status" value="1"/>
</dbReference>
<proteinExistence type="predicted"/>
<dbReference type="GO" id="GO:0016887">
    <property type="term" value="F:ATP hydrolysis activity"/>
    <property type="evidence" value="ECO:0007669"/>
    <property type="project" value="TreeGrafter"/>
</dbReference>
<name>A0A2L1U7M1_9BACL</name>
<dbReference type="AlphaFoldDB" id="A0A2L1U7M1"/>
<dbReference type="InterPro" id="IPR025669">
    <property type="entry name" value="AAA_dom"/>
</dbReference>
<geneLocation type="plasmid" evidence="6">
    <name>unnamed2</name>
</geneLocation>
<dbReference type="GO" id="GO:0009898">
    <property type="term" value="C:cytoplasmic side of plasma membrane"/>
    <property type="evidence" value="ECO:0007669"/>
    <property type="project" value="TreeGrafter"/>
</dbReference>
<dbReference type="SUPFAM" id="SSF52540">
    <property type="entry name" value="P-loop containing nucleoside triphosphate hydrolases"/>
    <property type="match status" value="1"/>
</dbReference>
<keyword evidence="6" id="KW-0614">Plasmid</keyword>
<dbReference type="InterPro" id="IPR050625">
    <property type="entry name" value="ParA/MinD_ATPase"/>
</dbReference>
<evidence type="ECO:0000256" key="4">
    <source>
        <dbReference type="SAM" id="MobiDB-lite"/>
    </source>
</evidence>
<dbReference type="RefSeq" id="WP_104932924.1">
    <property type="nucleotide sequence ID" value="NZ_CP019657.1"/>
</dbReference>
<feature type="region of interest" description="Disordered" evidence="4">
    <location>
        <begin position="89"/>
        <end position="166"/>
    </location>
</feature>
<dbReference type="GO" id="GO:0005524">
    <property type="term" value="F:ATP binding"/>
    <property type="evidence" value="ECO:0007669"/>
    <property type="project" value="UniProtKB-KW"/>
</dbReference>
<dbReference type="GO" id="GO:0004386">
    <property type="term" value="F:helicase activity"/>
    <property type="evidence" value="ECO:0007669"/>
    <property type="project" value="UniProtKB-KW"/>
</dbReference>
<accession>A0A2L1U7M1</accession>
<evidence type="ECO:0000259" key="5">
    <source>
        <dbReference type="Pfam" id="PF13614"/>
    </source>
</evidence>
<dbReference type="InterPro" id="IPR027417">
    <property type="entry name" value="P-loop_NTPase"/>
</dbReference>
<keyword evidence="2" id="KW-0067">ATP-binding</keyword>
<dbReference type="Proteomes" id="UP000239833">
    <property type="component" value="Plasmid unnamed2"/>
</dbReference>
<sequence>MRFFLCIPREVTYKKIVDRLGSEHQLSKNLQSVEEFRDQLAATQPDCIIIDPNIDYYESVLALKDSITIIDFNGSFPVLIDEISDMIAGNNQSSRDKQPQSPPINQESLEPSQPEITQQPFFQKVRKSAGKKKIREKKTKDEELIQKEIGQNQKPSEPDESENETQKFDLEQLAQEAQALTEIESEVETQNQEITNTVDQEKKEIAESTTSRELIFNKSVEESADIRERYLGNVIGIWGAAGGIGKTEIAKNLAIHLANNMKIALLDFNLVNPDIGDQLGIGFPKGQTLYDAYQAYIAGSLSIASLDRMFVDYHGVKVLVGIPDALTQSDLSELFFITLLKSIRSHFDVIVLDLDNDLTAAAGIQILSYCNRIIVPLTTSSSVLLHTKAYMNLMRQGQMPIDIFEFVINRDGEGGSVDEAFVMRELKKKPIGTLPYNKSHIRSVENARPVYLTGLKSMVKLCQKIGEPYNLALQNLNKLVTEVPKQEKRSFNIKLPKIKGLTFKWFGGKTHDS</sequence>
<evidence type="ECO:0000313" key="7">
    <source>
        <dbReference type="Proteomes" id="UP000239833"/>
    </source>
</evidence>
<feature type="compositionally biased region" description="Basic residues" evidence="4">
    <location>
        <begin position="124"/>
        <end position="137"/>
    </location>
</feature>
<evidence type="ECO:0000256" key="3">
    <source>
        <dbReference type="SAM" id="Coils"/>
    </source>
</evidence>
<dbReference type="GO" id="GO:0005829">
    <property type="term" value="C:cytosol"/>
    <property type="evidence" value="ECO:0007669"/>
    <property type="project" value="TreeGrafter"/>
</dbReference>